<protein>
    <submittedName>
        <fullName evidence="1">Uncharacterized protein</fullName>
    </submittedName>
</protein>
<dbReference type="EMBL" id="BFEA01000188">
    <property type="protein sequence ID" value="GBG73741.1"/>
    <property type="molecule type" value="Genomic_DNA"/>
</dbReference>
<gene>
    <name evidence="1" type="ORF">CBR_g17081</name>
</gene>
<dbReference type="AlphaFoldDB" id="A0A388KUL0"/>
<comment type="caution">
    <text evidence="1">The sequence shown here is derived from an EMBL/GenBank/DDBJ whole genome shotgun (WGS) entry which is preliminary data.</text>
</comment>
<name>A0A388KUL0_CHABU</name>
<reference evidence="1 2" key="1">
    <citation type="journal article" date="2018" name="Cell">
        <title>The Chara Genome: Secondary Complexity and Implications for Plant Terrestrialization.</title>
        <authorList>
            <person name="Nishiyama T."/>
            <person name="Sakayama H."/>
            <person name="Vries J.D."/>
            <person name="Buschmann H."/>
            <person name="Saint-Marcoux D."/>
            <person name="Ullrich K.K."/>
            <person name="Haas F.B."/>
            <person name="Vanderstraeten L."/>
            <person name="Becker D."/>
            <person name="Lang D."/>
            <person name="Vosolsobe S."/>
            <person name="Rombauts S."/>
            <person name="Wilhelmsson P.K.I."/>
            <person name="Janitza P."/>
            <person name="Kern R."/>
            <person name="Heyl A."/>
            <person name="Rumpler F."/>
            <person name="Villalobos L.I.A.C."/>
            <person name="Clay J.M."/>
            <person name="Skokan R."/>
            <person name="Toyoda A."/>
            <person name="Suzuki Y."/>
            <person name="Kagoshima H."/>
            <person name="Schijlen E."/>
            <person name="Tajeshwar N."/>
            <person name="Catarino B."/>
            <person name="Hetherington A.J."/>
            <person name="Saltykova A."/>
            <person name="Bonnot C."/>
            <person name="Breuninger H."/>
            <person name="Symeonidi A."/>
            <person name="Radhakrishnan G.V."/>
            <person name="Van Nieuwerburgh F."/>
            <person name="Deforce D."/>
            <person name="Chang C."/>
            <person name="Karol K.G."/>
            <person name="Hedrich R."/>
            <person name="Ulvskov P."/>
            <person name="Glockner G."/>
            <person name="Delwiche C.F."/>
            <person name="Petrasek J."/>
            <person name="Van de Peer Y."/>
            <person name="Friml J."/>
            <person name="Beilby M."/>
            <person name="Dolan L."/>
            <person name="Kohara Y."/>
            <person name="Sugano S."/>
            <person name="Fujiyama A."/>
            <person name="Delaux P.-M."/>
            <person name="Quint M."/>
            <person name="TheiBen G."/>
            <person name="Hagemann M."/>
            <person name="Harholt J."/>
            <person name="Dunand C."/>
            <person name="Zachgo S."/>
            <person name="Langdale J."/>
            <person name="Maumus F."/>
            <person name="Straeten D.V.D."/>
            <person name="Gould S.B."/>
            <person name="Rensing S.A."/>
        </authorList>
    </citation>
    <scope>NUCLEOTIDE SEQUENCE [LARGE SCALE GENOMIC DNA]</scope>
    <source>
        <strain evidence="1 2">S276</strain>
    </source>
</reference>
<evidence type="ECO:0000313" key="1">
    <source>
        <dbReference type="EMBL" id="GBG73741.1"/>
    </source>
</evidence>
<organism evidence="1 2">
    <name type="scientific">Chara braunii</name>
    <name type="common">Braun's stonewort</name>
    <dbReference type="NCBI Taxonomy" id="69332"/>
    <lineage>
        <taxon>Eukaryota</taxon>
        <taxon>Viridiplantae</taxon>
        <taxon>Streptophyta</taxon>
        <taxon>Charophyceae</taxon>
        <taxon>Charales</taxon>
        <taxon>Characeae</taxon>
        <taxon>Chara</taxon>
    </lineage>
</organism>
<dbReference type="Gramene" id="GBG73741">
    <property type="protein sequence ID" value="GBG73741"/>
    <property type="gene ID" value="CBR_g17081"/>
</dbReference>
<sequence>MLRTRHPVLSTSGILLVFMDGHRDTMHGSKLLAIPRSSSQFGVHCNRTPTLPLALNAWQRNSPSAHCRHASQLWACACALACTTNRERAERPGRARFRGIVGKAKRRHAVKQVEFVDG</sequence>
<evidence type="ECO:0000313" key="2">
    <source>
        <dbReference type="Proteomes" id="UP000265515"/>
    </source>
</evidence>
<dbReference type="Proteomes" id="UP000265515">
    <property type="component" value="Unassembled WGS sequence"/>
</dbReference>
<accession>A0A388KUL0</accession>
<proteinExistence type="predicted"/>
<keyword evidence="2" id="KW-1185">Reference proteome</keyword>